<dbReference type="InterPro" id="IPR038142">
    <property type="entry name" value="Cytochrome_P460_sp"/>
</dbReference>
<dbReference type="EMBL" id="JAMXWF010000057">
    <property type="protein sequence ID" value="MDQ6413346.1"/>
    <property type="molecule type" value="Genomic_DNA"/>
</dbReference>
<dbReference type="AlphaFoldDB" id="A0AAP5EST8"/>
<dbReference type="Gene3D" id="3.50.70.20">
    <property type="entry name" value="Cytochrome P460"/>
    <property type="match status" value="1"/>
</dbReference>
<proteinExistence type="predicted"/>
<sequence>MRRTALMLMATMALAGGSVCTLHAATDAGGAYVSNDVTLPAGYREWTLISVAREEGKIDDLRAILGNEAAIKTLQESKYPIPNGAIIARLAWSYDELEESAKAFGQSQSHVAGHPKNGVQFMVKDATKYASTGGWGYAQFDPGKSYNTADQHACFACHSVVKNRDFVFNRFAPDLNGTQP</sequence>
<organism evidence="4 6">
    <name type="scientific">Paraburkholderia madseniana</name>
    <dbReference type="NCBI Taxonomy" id="2599607"/>
    <lineage>
        <taxon>Bacteria</taxon>
        <taxon>Pseudomonadati</taxon>
        <taxon>Pseudomonadota</taxon>
        <taxon>Betaproteobacteria</taxon>
        <taxon>Burkholderiales</taxon>
        <taxon>Burkholderiaceae</taxon>
        <taxon>Paraburkholderia</taxon>
    </lineage>
</organism>
<dbReference type="Proteomes" id="UP001242288">
    <property type="component" value="Unassembled WGS sequence"/>
</dbReference>
<dbReference type="Pfam" id="PF16694">
    <property type="entry name" value="Cytochrome_P460"/>
    <property type="match status" value="1"/>
</dbReference>
<feature type="signal peptide" evidence="1">
    <location>
        <begin position="1"/>
        <end position="24"/>
    </location>
</feature>
<dbReference type="Proteomes" id="UP001209412">
    <property type="component" value="Unassembled WGS sequence"/>
</dbReference>
<dbReference type="EMBL" id="JAPKHW010000057">
    <property type="protein sequence ID" value="MCX4151533.1"/>
    <property type="molecule type" value="Genomic_DNA"/>
</dbReference>
<evidence type="ECO:0000259" key="2">
    <source>
        <dbReference type="Pfam" id="PF16694"/>
    </source>
</evidence>
<dbReference type="InterPro" id="IPR032033">
    <property type="entry name" value="Cytochrome_P460"/>
</dbReference>
<evidence type="ECO:0000313" key="5">
    <source>
        <dbReference type="Proteomes" id="UP001209412"/>
    </source>
</evidence>
<keyword evidence="5" id="KW-1185">Reference proteome</keyword>
<reference evidence="4" key="1">
    <citation type="submission" date="2022-06" db="EMBL/GenBank/DDBJ databases">
        <title>PHB producers.</title>
        <authorList>
            <person name="Besaury L."/>
        </authorList>
    </citation>
    <scope>NUCLEOTIDE SEQUENCE</scope>
    <source>
        <strain evidence="4 5">SEWS6</strain>
    </source>
</reference>
<comment type="caution">
    <text evidence="4">The sequence shown here is derived from an EMBL/GenBank/DDBJ whole genome shotgun (WGS) entry which is preliminary data.</text>
</comment>
<evidence type="ECO:0000313" key="4">
    <source>
        <dbReference type="EMBL" id="MDQ6413346.1"/>
    </source>
</evidence>
<protein>
    <submittedName>
        <fullName evidence="4">Cytochrome P460 family protein</fullName>
    </submittedName>
</protein>
<evidence type="ECO:0000313" key="6">
    <source>
        <dbReference type="Proteomes" id="UP001242288"/>
    </source>
</evidence>
<evidence type="ECO:0000313" key="3">
    <source>
        <dbReference type="EMBL" id="MCX4151533.1"/>
    </source>
</evidence>
<dbReference type="RefSeq" id="WP_266261755.1">
    <property type="nucleotide sequence ID" value="NZ_JAMXWF010000057.1"/>
</dbReference>
<accession>A0AAP5EST8</accession>
<evidence type="ECO:0000256" key="1">
    <source>
        <dbReference type="SAM" id="SignalP"/>
    </source>
</evidence>
<name>A0AAP5EST8_9BURK</name>
<feature type="chain" id="PRO_5042988300" evidence="1">
    <location>
        <begin position="25"/>
        <end position="180"/>
    </location>
</feature>
<keyword evidence="1" id="KW-0732">Signal</keyword>
<feature type="domain" description="Cytochrome P460" evidence="2">
    <location>
        <begin position="40"/>
        <end position="168"/>
    </location>
</feature>
<gene>
    <name evidence="4" type="ORF">NIE36_40185</name>
    <name evidence="3" type="ORF">OSB80_40280</name>
</gene>
<dbReference type="CDD" id="cd20753">
    <property type="entry name" value="cyt_P460_Mc-like"/>
    <property type="match status" value="1"/>
</dbReference>